<proteinExistence type="predicted"/>
<accession>A0A1I0MB38</accession>
<organism evidence="1 2">
    <name type="scientific">Thermococcus thioreducens</name>
    <dbReference type="NCBI Taxonomy" id="277988"/>
    <lineage>
        <taxon>Archaea</taxon>
        <taxon>Methanobacteriati</taxon>
        <taxon>Methanobacteriota</taxon>
        <taxon>Thermococci</taxon>
        <taxon>Thermococcales</taxon>
        <taxon>Thermococcaceae</taxon>
        <taxon>Thermococcus</taxon>
    </lineage>
</organism>
<protein>
    <submittedName>
        <fullName evidence="1">Uncharacterized protein</fullName>
    </submittedName>
</protein>
<evidence type="ECO:0000313" key="1">
    <source>
        <dbReference type="EMBL" id="SEV85338.1"/>
    </source>
</evidence>
<dbReference type="RefSeq" id="WP_162840162.1">
    <property type="nucleotide sequence ID" value="NZ_CP015105.1"/>
</dbReference>
<sequence>MLREIKKELVEYISRNTGIDKETVVRVLRAEEAFFVLQLEKALGENGRNE</sequence>
<dbReference type="Proteomes" id="UP000182125">
    <property type="component" value="Unassembled WGS sequence"/>
</dbReference>
<name>A0A1I0MB38_9EURY</name>
<dbReference type="GeneID" id="60595762"/>
<evidence type="ECO:0000313" key="2">
    <source>
        <dbReference type="Proteomes" id="UP000182125"/>
    </source>
</evidence>
<gene>
    <name evidence="1" type="ORF">SAMN05216170_0402</name>
</gene>
<dbReference type="EMBL" id="FOIW01000001">
    <property type="protein sequence ID" value="SEV85338.1"/>
    <property type="molecule type" value="Genomic_DNA"/>
</dbReference>
<reference evidence="1 2" key="1">
    <citation type="submission" date="2016-10" db="EMBL/GenBank/DDBJ databases">
        <authorList>
            <person name="de Groot N.N."/>
        </authorList>
    </citation>
    <scope>NUCLEOTIDE SEQUENCE [LARGE SCALE GENOMIC DNA]</scope>
    <source>
        <strain evidence="1 2">OGL-20</strain>
    </source>
</reference>
<dbReference type="OrthoDB" id="98552at2157"/>
<dbReference type="AlphaFoldDB" id="A0A1I0MB38"/>